<feature type="region of interest" description="Disordered" evidence="1">
    <location>
        <begin position="399"/>
        <end position="431"/>
    </location>
</feature>
<name>A0A364NX40_9PROT</name>
<feature type="compositionally biased region" description="Polar residues" evidence="1">
    <location>
        <begin position="14"/>
        <end position="26"/>
    </location>
</feature>
<dbReference type="OrthoDB" id="7203912at2"/>
<protein>
    <submittedName>
        <fullName evidence="3">Flagellar hook-length control protein FliK</fullName>
    </submittedName>
</protein>
<accession>A0A364NX40</accession>
<feature type="compositionally biased region" description="Polar residues" evidence="1">
    <location>
        <begin position="200"/>
        <end position="217"/>
    </location>
</feature>
<dbReference type="CDD" id="cd17470">
    <property type="entry name" value="T3SS_Flik_C"/>
    <property type="match status" value="1"/>
</dbReference>
<feature type="region of interest" description="Disordered" evidence="1">
    <location>
        <begin position="1"/>
        <end position="26"/>
    </location>
</feature>
<dbReference type="InterPro" id="IPR038610">
    <property type="entry name" value="FliK-like_C_sf"/>
</dbReference>
<evidence type="ECO:0000313" key="3">
    <source>
        <dbReference type="EMBL" id="RAU21632.1"/>
    </source>
</evidence>
<dbReference type="Gene3D" id="3.30.750.140">
    <property type="match status" value="1"/>
</dbReference>
<keyword evidence="3" id="KW-0282">Flagellum</keyword>
<feature type="region of interest" description="Disordered" evidence="1">
    <location>
        <begin position="518"/>
        <end position="585"/>
    </location>
</feature>
<evidence type="ECO:0000313" key="4">
    <source>
        <dbReference type="Proteomes" id="UP000251075"/>
    </source>
</evidence>
<reference evidence="3 4" key="1">
    <citation type="submission" date="2017-11" db="EMBL/GenBank/DDBJ databases">
        <title>Draft genome sequence of magnetotactic bacterium Magnetospirillum kuznetsovii LBB-42.</title>
        <authorList>
            <person name="Grouzdev D.S."/>
            <person name="Rysina M.S."/>
            <person name="Baslerov R.V."/>
            <person name="Koziaeva V."/>
        </authorList>
    </citation>
    <scope>NUCLEOTIDE SEQUENCE [LARGE SCALE GENOMIC DNA]</scope>
    <source>
        <strain evidence="3 4">LBB-42</strain>
    </source>
</reference>
<feature type="compositionally biased region" description="Polar residues" evidence="1">
    <location>
        <begin position="525"/>
        <end position="540"/>
    </location>
</feature>
<dbReference type="Proteomes" id="UP000251075">
    <property type="component" value="Unassembled WGS sequence"/>
</dbReference>
<keyword evidence="3" id="KW-0966">Cell projection</keyword>
<feature type="compositionally biased region" description="Basic and acidic residues" evidence="1">
    <location>
        <begin position="1"/>
        <end position="11"/>
    </location>
</feature>
<dbReference type="AlphaFoldDB" id="A0A364NX40"/>
<dbReference type="InterPro" id="IPR021136">
    <property type="entry name" value="Flagellar_hook_control-like_C"/>
</dbReference>
<feature type="compositionally biased region" description="Basic and acidic residues" evidence="1">
    <location>
        <begin position="69"/>
        <end position="104"/>
    </location>
</feature>
<evidence type="ECO:0000256" key="1">
    <source>
        <dbReference type="SAM" id="MobiDB-lite"/>
    </source>
</evidence>
<organism evidence="3 4">
    <name type="scientific">Paramagnetospirillum kuznetsovii</name>
    <dbReference type="NCBI Taxonomy" id="2053833"/>
    <lineage>
        <taxon>Bacteria</taxon>
        <taxon>Pseudomonadati</taxon>
        <taxon>Pseudomonadota</taxon>
        <taxon>Alphaproteobacteria</taxon>
        <taxon>Rhodospirillales</taxon>
        <taxon>Magnetospirillaceae</taxon>
        <taxon>Paramagnetospirillum</taxon>
    </lineage>
</organism>
<evidence type="ECO:0000259" key="2">
    <source>
        <dbReference type="Pfam" id="PF02120"/>
    </source>
</evidence>
<sequence>MTVQTIDKRLATEANMTPATSDKQQSAISVEDAFVALLQQTAQRFGNKAAGSASPDKVMNQILTQKQVEIHAEKAQAARGDAKSDHGTTGKDGRQVVKADKPRQSDGGAPTAKVAVKDDDAVAPVATDDTKTVAADDDAPKADTGTSDNQNTGQNDTKAEAQQVQVNAVAAQEKVVVEIDITVTETVEVVEVNPAAQAVQADNSGKPVQQAAAQADTTGKDPLAGLSKDDRQRINDLEKRIVDDLDSGDADDALDAATELVDQLISKATQQQNSAVKGNTHDMGKANSLKDQQAEDLAAMLAGSGAQMDVQVQVTETVTETVTQTTASALDVLAQMTTEVQNPTAIGQGQTQGQQQNTNLADTAVSLQPAVSNAAPTDQVADDFRAFSAVLAAQVEASTQEVNTTSEQRPNTTIAAVGPTQAADKPSATQAAAPTARAPRVPLQQQVMEQVSVQIDKAVKDGADTVKIQLRPYDLGRIEIKLEVIDGHVSASVTAEKPETLALLQKDAKGLEKALEDAGLKPDASATSFSLKNGEQQNNADRGHNNQRRGRGRGTGQAEETAAIGASQAAQPRRSGGRSGVDISV</sequence>
<feature type="compositionally biased region" description="Polar residues" evidence="1">
    <location>
        <begin position="399"/>
        <end position="414"/>
    </location>
</feature>
<feature type="compositionally biased region" description="Polar residues" evidence="1">
    <location>
        <begin position="145"/>
        <end position="156"/>
    </location>
</feature>
<keyword evidence="4" id="KW-1185">Reference proteome</keyword>
<keyword evidence="3" id="KW-0969">Cilium</keyword>
<dbReference type="RefSeq" id="WP_112144849.1">
    <property type="nucleotide sequence ID" value="NZ_PGTO01000008.1"/>
</dbReference>
<gene>
    <name evidence="3" type="ORF">CU669_11655</name>
</gene>
<dbReference type="Pfam" id="PF02120">
    <property type="entry name" value="Flg_hook"/>
    <property type="match status" value="1"/>
</dbReference>
<dbReference type="EMBL" id="PGTO01000008">
    <property type="protein sequence ID" value="RAU21632.1"/>
    <property type="molecule type" value="Genomic_DNA"/>
</dbReference>
<comment type="caution">
    <text evidence="3">The sequence shown here is derived from an EMBL/GenBank/DDBJ whole genome shotgun (WGS) entry which is preliminary data.</text>
</comment>
<feature type="region of interest" description="Disordered" evidence="1">
    <location>
        <begin position="69"/>
        <end position="160"/>
    </location>
</feature>
<feature type="region of interest" description="Disordered" evidence="1">
    <location>
        <begin position="199"/>
        <end position="227"/>
    </location>
</feature>
<feature type="domain" description="Flagellar hook-length control protein-like C-terminal" evidence="2">
    <location>
        <begin position="454"/>
        <end position="537"/>
    </location>
</feature>
<proteinExistence type="predicted"/>